<sequence length="286" mass="33425">MLVCIGLSFYNAEKYLDIAIGSILNQTYTNWKLFLLDDGSTDGSLEIALSYATDRRIRVISDGENKGLIYRLNQLVSMCDTKYFARMDADDIMHPDRLKKQITLLECRQEIDVVGSWAYSIDVNNIIHGILRTKENPNSILDVFSHKCFIHPSITGKTSWFRSNRYSQSYIRIEDQELWSRTIKRSVFFNMTEPLLFYREVGVPYLKKYLQSMAGERKLITVIYSKKLSLMRICMLFKNCLKSLLYILLTMFRLQNILIKSRSNKIGKREQIIANLILKNILLKKK</sequence>
<dbReference type="PANTHER" id="PTHR22916:SF3">
    <property type="entry name" value="UDP-GLCNAC:BETAGAL BETA-1,3-N-ACETYLGLUCOSAMINYLTRANSFERASE-LIKE PROTEIN 1"/>
    <property type="match status" value="1"/>
</dbReference>
<reference evidence="2 3" key="1">
    <citation type="journal article" date="2019" name="Nat. Med.">
        <title>A library of human gut bacterial isolates paired with longitudinal multiomics data enables mechanistic microbiome research.</title>
        <authorList>
            <person name="Poyet M."/>
            <person name="Groussin M."/>
            <person name="Gibbons S.M."/>
            <person name="Avila-Pacheco J."/>
            <person name="Jiang X."/>
            <person name="Kearney S.M."/>
            <person name="Perrotta A.R."/>
            <person name="Berdy B."/>
            <person name="Zhao S."/>
            <person name="Lieberman T.D."/>
            <person name="Swanson P.K."/>
            <person name="Smith M."/>
            <person name="Roesemann S."/>
            <person name="Alexander J.E."/>
            <person name="Rich S.A."/>
            <person name="Livny J."/>
            <person name="Vlamakis H."/>
            <person name="Clish C."/>
            <person name="Bullock K."/>
            <person name="Deik A."/>
            <person name="Scott J."/>
            <person name="Pierce K.A."/>
            <person name="Xavier R.J."/>
            <person name="Alm E.J."/>
        </authorList>
    </citation>
    <scope>NUCLEOTIDE SEQUENCE [LARGE SCALE GENOMIC DNA]</scope>
    <source>
        <strain evidence="2 3">BIOML-A1</strain>
    </source>
</reference>
<evidence type="ECO:0000313" key="3">
    <source>
        <dbReference type="Proteomes" id="UP000429838"/>
    </source>
</evidence>
<gene>
    <name evidence="2" type="ORF">F2Z25_13605</name>
</gene>
<dbReference type="InterPro" id="IPR029044">
    <property type="entry name" value="Nucleotide-diphossugar_trans"/>
</dbReference>
<evidence type="ECO:0000313" key="2">
    <source>
        <dbReference type="EMBL" id="KAA5206910.1"/>
    </source>
</evidence>
<comment type="caution">
    <text evidence="2">The sequence shown here is derived from an EMBL/GenBank/DDBJ whole genome shotgun (WGS) entry which is preliminary data.</text>
</comment>
<feature type="domain" description="Glycosyltransferase 2-like" evidence="1">
    <location>
        <begin position="5"/>
        <end position="137"/>
    </location>
</feature>
<evidence type="ECO:0000259" key="1">
    <source>
        <dbReference type="Pfam" id="PF00535"/>
    </source>
</evidence>
<dbReference type="Pfam" id="PF00535">
    <property type="entry name" value="Glycos_transf_2"/>
    <property type="match status" value="1"/>
</dbReference>
<keyword evidence="2" id="KW-0808">Transferase</keyword>
<accession>A0A5M5XBI2</accession>
<dbReference type="EMBL" id="VWAQ01000011">
    <property type="protein sequence ID" value="KAA5206910.1"/>
    <property type="molecule type" value="Genomic_DNA"/>
</dbReference>
<protein>
    <submittedName>
        <fullName evidence="2">Glycosyltransferase family 2 protein</fullName>
    </submittedName>
</protein>
<proteinExistence type="predicted"/>
<dbReference type="GO" id="GO:0016758">
    <property type="term" value="F:hexosyltransferase activity"/>
    <property type="evidence" value="ECO:0007669"/>
    <property type="project" value="UniProtKB-ARBA"/>
</dbReference>
<dbReference type="RefSeq" id="WP_115473142.1">
    <property type="nucleotide sequence ID" value="NZ_JABFHU010000003.1"/>
</dbReference>
<dbReference type="AlphaFoldDB" id="A0A5M5XBI2"/>
<dbReference type="InterPro" id="IPR001173">
    <property type="entry name" value="Glyco_trans_2-like"/>
</dbReference>
<dbReference type="Gene3D" id="3.90.550.10">
    <property type="entry name" value="Spore Coat Polysaccharide Biosynthesis Protein SpsA, Chain A"/>
    <property type="match status" value="1"/>
</dbReference>
<name>A0A5M5XBI2_BACFG</name>
<dbReference type="PANTHER" id="PTHR22916">
    <property type="entry name" value="GLYCOSYLTRANSFERASE"/>
    <property type="match status" value="1"/>
</dbReference>
<organism evidence="2 3">
    <name type="scientific">Bacteroides fragilis</name>
    <dbReference type="NCBI Taxonomy" id="817"/>
    <lineage>
        <taxon>Bacteria</taxon>
        <taxon>Pseudomonadati</taxon>
        <taxon>Bacteroidota</taxon>
        <taxon>Bacteroidia</taxon>
        <taxon>Bacteroidales</taxon>
        <taxon>Bacteroidaceae</taxon>
        <taxon>Bacteroides</taxon>
    </lineage>
</organism>
<dbReference type="SUPFAM" id="SSF53448">
    <property type="entry name" value="Nucleotide-diphospho-sugar transferases"/>
    <property type="match status" value="1"/>
</dbReference>
<dbReference type="Proteomes" id="UP000429838">
    <property type="component" value="Unassembled WGS sequence"/>
</dbReference>
<dbReference type="CDD" id="cd00761">
    <property type="entry name" value="Glyco_tranf_GTA_type"/>
    <property type="match status" value="1"/>
</dbReference>